<name>A0AA97P010_PYRO3</name>
<evidence type="ECO:0000313" key="1">
    <source>
        <dbReference type="EMBL" id="ELQ39370.1"/>
    </source>
</evidence>
<dbReference type="Proteomes" id="UP000011086">
    <property type="component" value="Unassembled WGS sequence"/>
</dbReference>
<dbReference type="AlphaFoldDB" id="A0AA97P010"/>
<reference evidence="1" key="1">
    <citation type="journal article" date="2012" name="PLoS Genet.">
        <title>Comparative analysis of the genomes of two field isolates of the rice blast fungus Magnaporthe oryzae.</title>
        <authorList>
            <person name="Xue M."/>
            <person name="Yang J."/>
            <person name="Li Z."/>
            <person name="Hu S."/>
            <person name="Yao N."/>
            <person name="Dean R.A."/>
            <person name="Zhao W."/>
            <person name="Shen M."/>
            <person name="Zhang H."/>
            <person name="Li C."/>
            <person name="Liu L."/>
            <person name="Cao L."/>
            <person name="Xu X."/>
            <person name="Xing Y."/>
            <person name="Hsiang T."/>
            <person name="Zhang Z."/>
            <person name="Xu J.R."/>
            <person name="Peng Y.L."/>
        </authorList>
    </citation>
    <scope>NUCLEOTIDE SEQUENCE</scope>
    <source>
        <strain evidence="1">Y34</strain>
    </source>
</reference>
<protein>
    <submittedName>
        <fullName evidence="1">Uncharacterized protein</fullName>
    </submittedName>
</protein>
<dbReference type="EMBL" id="JH793830">
    <property type="protein sequence ID" value="ELQ39370.1"/>
    <property type="molecule type" value="Genomic_DNA"/>
</dbReference>
<organism evidence="1">
    <name type="scientific">Pyricularia oryzae (strain Y34)</name>
    <name type="common">Rice blast fungus</name>
    <name type="synonym">Magnaporthe oryzae</name>
    <dbReference type="NCBI Taxonomy" id="1143189"/>
    <lineage>
        <taxon>Eukaryota</taxon>
        <taxon>Fungi</taxon>
        <taxon>Dikarya</taxon>
        <taxon>Ascomycota</taxon>
        <taxon>Pezizomycotina</taxon>
        <taxon>Sordariomycetes</taxon>
        <taxon>Sordariomycetidae</taxon>
        <taxon>Magnaporthales</taxon>
        <taxon>Pyriculariaceae</taxon>
        <taxon>Pyricularia</taxon>
    </lineage>
</organism>
<accession>A0AA97P010</accession>
<gene>
    <name evidence="1" type="ORF">OOU_Y34scaffold00500g17</name>
</gene>
<proteinExistence type="predicted"/>
<sequence>MFSSAYTWHQFLFLAYNFQVLGLTRSRHVPQPKNKAVNQRSTTE</sequence>